<keyword evidence="3" id="KW-0479">Metal-binding</keyword>
<dbReference type="HOGENOM" id="CLU_159205_3_4_6"/>
<evidence type="ECO:0000256" key="3">
    <source>
        <dbReference type="ARBA" id="ARBA00022723"/>
    </source>
</evidence>
<evidence type="ECO:0000259" key="10">
    <source>
        <dbReference type="Pfam" id="PF04324"/>
    </source>
</evidence>
<evidence type="ECO:0000313" key="12">
    <source>
        <dbReference type="Proteomes" id="UP000006683"/>
    </source>
</evidence>
<dbReference type="AlphaFoldDB" id="E1SPP9"/>
<keyword evidence="5" id="KW-0408">Iron</keyword>
<keyword evidence="12" id="KW-1185">Reference proteome</keyword>
<evidence type="ECO:0000313" key="11">
    <source>
        <dbReference type="EMBL" id="ADN74713.1"/>
    </source>
</evidence>
<dbReference type="Pfam" id="PF04324">
    <property type="entry name" value="Fer2_BFD"/>
    <property type="match status" value="1"/>
</dbReference>
<comment type="similarity">
    <text evidence="9">Belongs to the Bfd family.</text>
</comment>
<dbReference type="RefSeq" id="WP_013344019.1">
    <property type="nucleotide sequence ID" value="NC_014541.1"/>
</dbReference>
<sequence length="63" mass="6945">MYVCVCYGVTDKQVKQAVDNGAVDLKSLQKALNVGTQCGKCIKTTLEVMQQQLDVTPNYYEVA</sequence>
<keyword evidence="2" id="KW-0001">2Fe-2S</keyword>
<dbReference type="InterPro" id="IPR052371">
    <property type="entry name" value="BFD-associated_ferredoxin"/>
</dbReference>
<evidence type="ECO:0000256" key="5">
    <source>
        <dbReference type="ARBA" id="ARBA00023004"/>
    </source>
</evidence>
<dbReference type="eggNOG" id="COG2906">
    <property type="taxonomic scope" value="Bacteria"/>
</dbReference>
<dbReference type="PANTHER" id="PTHR37424:SF1">
    <property type="entry name" value="BACTERIOFERRITIN-ASSOCIATED FERREDOXIN"/>
    <property type="match status" value="1"/>
</dbReference>
<dbReference type="Proteomes" id="UP000006683">
    <property type="component" value="Chromosome"/>
</dbReference>
<dbReference type="STRING" id="550540.Fbal_0499"/>
<evidence type="ECO:0000256" key="7">
    <source>
        <dbReference type="ARBA" id="ARBA00034078"/>
    </source>
</evidence>
<keyword evidence="4" id="KW-0249">Electron transport</keyword>
<reference evidence="11 12" key="1">
    <citation type="journal article" date="2010" name="Stand. Genomic Sci.">
        <title>Complete genome sequence of Ferrimonas balearica type strain (PAT).</title>
        <authorList>
            <person name="Nolan M."/>
            <person name="Sikorski J."/>
            <person name="Davenport K."/>
            <person name="Lucas S."/>
            <person name="Glavina Del Rio T."/>
            <person name="Tice H."/>
            <person name="Cheng J."/>
            <person name="Goodwin L."/>
            <person name="Pitluck S."/>
            <person name="Liolios K."/>
            <person name="Ivanova N."/>
            <person name="Mavromatis K."/>
            <person name="Ovchinnikova G."/>
            <person name="Pati A."/>
            <person name="Chen A."/>
            <person name="Palaniappan K."/>
            <person name="Land M."/>
            <person name="Hauser L."/>
            <person name="Chang Y."/>
            <person name="Jeffries C."/>
            <person name="Tapia R."/>
            <person name="Brettin T."/>
            <person name="Detter J."/>
            <person name="Han C."/>
            <person name="Yasawong M."/>
            <person name="Rohde M."/>
            <person name="Tindall B."/>
            <person name="Goker M."/>
            <person name="Woyke T."/>
            <person name="Bristow J."/>
            <person name="Eisen J."/>
            <person name="Markowitz V."/>
            <person name="Hugenholtz P."/>
            <person name="Kyrpides N."/>
            <person name="Klenk H."/>
            <person name="Lapidus A."/>
        </authorList>
    </citation>
    <scope>NUCLEOTIDE SEQUENCE [LARGE SCALE GENOMIC DNA]</scope>
    <source>
        <strain evidence="12">DSM 9799 / CCM 4581 / KCTC 23876 / PAT</strain>
    </source>
</reference>
<comment type="cofactor">
    <cofactor evidence="7">
        <name>[2Fe-2S] cluster</name>
        <dbReference type="ChEBI" id="CHEBI:190135"/>
    </cofactor>
</comment>
<dbReference type="PANTHER" id="PTHR37424">
    <property type="entry name" value="BACTERIOFERRITIN-ASSOCIATED FERREDOXIN"/>
    <property type="match status" value="1"/>
</dbReference>
<dbReference type="GeneID" id="67180740"/>
<organism evidence="11 12">
    <name type="scientific">Ferrimonas balearica (strain DSM 9799 / CCM 4581 / KCTC 23876 / PAT)</name>
    <dbReference type="NCBI Taxonomy" id="550540"/>
    <lineage>
        <taxon>Bacteria</taxon>
        <taxon>Pseudomonadati</taxon>
        <taxon>Pseudomonadota</taxon>
        <taxon>Gammaproteobacteria</taxon>
        <taxon>Alteromonadales</taxon>
        <taxon>Ferrimonadaceae</taxon>
        <taxon>Ferrimonas</taxon>
    </lineage>
</organism>
<name>E1SPP9_FERBD</name>
<dbReference type="Gene3D" id="1.10.10.1100">
    <property type="entry name" value="BFD-like [2Fe-2S]-binding domain"/>
    <property type="match status" value="1"/>
</dbReference>
<evidence type="ECO:0000256" key="1">
    <source>
        <dbReference type="ARBA" id="ARBA00022448"/>
    </source>
</evidence>
<evidence type="ECO:0000256" key="4">
    <source>
        <dbReference type="ARBA" id="ARBA00022982"/>
    </source>
</evidence>
<gene>
    <name evidence="11" type="ordered locus">Fbal_0499</name>
</gene>
<evidence type="ECO:0000256" key="2">
    <source>
        <dbReference type="ARBA" id="ARBA00022714"/>
    </source>
</evidence>
<dbReference type="InterPro" id="IPR007419">
    <property type="entry name" value="BFD-like_2Fe2S-bd_dom"/>
</dbReference>
<dbReference type="GO" id="GO:0051537">
    <property type="term" value="F:2 iron, 2 sulfur cluster binding"/>
    <property type="evidence" value="ECO:0007669"/>
    <property type="project" value="UniProtKB-KW"/>
</dbReference>
<proteinExistence type="inferred from homology"/>
<protein>
    <recommendedName>
        <fullName evidence="8">Bacterioferritin-associated ferredoxin</fullName>
    </recommendedName>
</protein>
<dbReference type="GO" id="GO:0046872">
    <property type="term" value="F:metal ion binding"/>
    <property type="evidence" value="ECO:0007669"/>
    <property type="project" value="UniProtKB-KW"/>
</dbReference>
<feature type="domain" description="BFD-like [2Fe-2S]-binding" evidence="10">
    <location>
        <begin position="2"/>
        <end position="50"/>
    </location>
</feature>
<evidence type="ECO:0000256" key="9">
    <source>
        <dbReference type="ARBA" id="ARBA00046332"/>
    </source>
</evidence>
<dbReference type="InterPro" id="IPR041854">
    <property type="entry name" value="BFD-like_2Fe2S-bd_dom_sf"/>
</dbReference>
<keyword evidence="1" id="KW-0813">Transport</keyword>
<evidence type="ECO:0000256" key="8">
    <source>
        <dbReference type="ARBA" id="ARBA00039386"/>
    </source>
</evidence>
<dbReference type="EMBL" id="CP002209">
    <property type="protein sequence ID" value="ADN74713.1"/>
    <property type="molecule type" value="Genomic_DNA"/>
</dbReference>
<keyword evidence="6" id="KW-0411">Iron-sulfur</keyword>
<dbReference type="OrthoDB" id="9815350at2"/>
<evidence type="ECO:0000256" key="6">
    <source>
        <dbReference type="ARBA" id="ARBA00023014"/>
    </source>
</evidence>
<accession>E1SPP9</accession>
<dbReference type="KEGG" id="fbl:Fbal_0499"/>
<dbReference type="CDD" id="cd19945">
    <property type="entry name" value="Fer2_BFD"/>
    <property type="match status" value="1"/>
</dbReference>